<keyword evidence="1" id="KW-0472">Membrane</keyword>
<dbReference type="AlphaFoldDB" id="A0A5C6E7E9"/>
<feature type="transmembrane region" description="Helical" evidence="1">
    <location>
        <begin position="71"/>
        <end position="92"/>
    </location>
</feature>
<organism evidence="2 3">
    <name type="scientific">Rubripirellula tenax</name>
    <dbReference type="NCBI Taxonomy" id="2528015"/>
    <lineage>
        <taxon>Bacteria</taxon>
        <taxon>Pseudomonadati</taxon>
        <taxon>Planctomycetota</taxon>
        <taxon>Planctomycetia</taxon>
        <taxon>Pirellulales</taxon>
        <taxon>Pirellulaceae</taxon>
        <taxon>Rubripirellula</taxon>
    </lineage>
</organism>
<dbReference type="Proteomes" id="UP000318288">
    <property type="component" value="Unassembled WGS sequence"/>
</dbReference>
<name>A0A5C6E7E9_9BACT</name>
<reference evidence="2 3" key="1">
    <citation type="submission" date="2019-02" db="EMBL/GenBank/DDBJ databases">
        <title>Deep-cultivation of Planctomycetes and their phenomic and genomic characterization uncovers novel biology.</title>
        <authorList>
            <person name="Wiegand S."/>
            <person name="Jogler M."/>
            <person name="Boedeker C."/>
            <person name="Pinto D."/>
            <person name="Vollmers J."/>
            <person name="Rivas-Marin E."/>
            <person name="Kohn T."/>
            <person name="Peeters S.H."/>
            <person name="Heuer A."/>
            <person name="Rast P."/>
            <person name="Oberbeckmann S."/>
            <person name="Bunk B."/>
            <person name="Jeske O."/>
            <person name="Meyerdierks A."/>
            <person name="Storesund J.E."/>
            <person name="Kallscheuer N."/>
            <person name="Luecker S."/>
            <person name="Lage O.M."/>
            <person name="Pohl T."/>
            <person name="Merkel B.J."/>
            <person name="Hornburger P."/>
            <person name="Mueller R.-W."/>
            <person name="Bruemmer F."/>
            <person name="Labrenz M."/>
            <person name="Spormann A.M."/>
            <person name="Op Den Camp H."/>
            <person name="Overmann J."/>
            <person name="Amann R."/>
            <person name="Jetten M.S.M."/>
            <person name="Mascher T."/>
            <person name="Medema M.H."/>
            <person name="Devos D.P."/>
            <person name="Kaster A.-K."/>
            <person name="Ovreas L."/>
            <person name="Rohde M."/>
            <person name="Galperin M.Y."/>
            <person name="Jogler C."/>
        </authorList>
    </citation>
    <scope>NUCLEOTIDE SEQUENCE [LARGE SCALE GENOMIC DNA]</scope>
    <source>
        <strain evidence="2 3">Poly51</strain>
    </source>
</reference>
<comment type="caution">
    <text evidence="2">The sequence shown here is derived from an EMBL/GenBank/DDBJ whole genome shotgun (WGS) entry which is preliminary data.</text>
</comment>
<evidence type="ECO:0000313" key="2">
    <source>
        <dbReference type="EMBL" id="TWU44750.1"/>
    </source>
</evidence>
<gene>
    <name evidence="2" type="ORF">Poly51_58160</name>
</gene>
<evidence type="ECO:0000313" key="3">
    <source>
        <dbReference type="Proteomes" id="UP000318288"/>
    </source>
</evidence>
<keyword evidence="1" id="KW-0812">Transmembrane</keyword>
<accession>A0A5C6E7E9</accession>
<feature type="transmembrane region" description="Helical" evidence="1">
    <location>
        <begin position="39"/>
        <end position="59"/>
    </location>
</feature>
<proteinExistence type="predicted"/>
<keyword evidence="1" id="KW-1133">Transmembrane helix</keyword>
<protein>
    <submittedName>
        <fullName evidence="2">Uncharacterized protein</fullName>
    </submittedName>
</protein>
<evidence type="ECO:0000256" key="1">
    <source>
        <dbReference type="SAM" id="Phobius"/>
    </source>
</evidence>
<sequence length="324" mass="36636">MATNNAKPTHSVFLQCNREESRAVRESLVRQSRWTAMRWWLVLSLSGCGFAFLAAFYQRWIGVEWSAASSFGFRILLVVGFLSLVALAFCWLRGWRVRRLLGSSELTLRMSEKRIEIEDYFIDFKFWNQRPVVTWLPGSSETILRFELRRASWSIQHGTLRSRKLVSIPLPQHTADQHDSLERLYSIDQHSSVKNVADGQEDEPAIDASDHRCPGCDCALKYSQRYPDFFCTDCLSLAEDADGRRLQFGNMGPMGGFYWSLDGALDGKSETTHENSDPVKCLISGRQAIVVEARFGGVVAQPVDSKGGASWVKGKLVDLTRKSP</sequence>
<dbReference type="EMBL" id="SJPW01000009">
    <property type="protein sequence ID" value="TWU44750.1"/>
    <property type="molecule type" value="Genomic_DNA"/>
</dbReference>
<keyword evidence="3" id="KW-1185">Reference proteome</keyword>